<name>A0A6G8QG05_9ACTN</name>
<protein>
    <recommendedName>
        <fullName evidence="3">SseB protein N-terminal domain-containing protein</fullName>
    </recommendedName>
</protein>
<reference evidence="1 2" key="1">
    <citation type="submission" date="2019-10" db="EMBL/GenBank/DDBJ databases">
        <title>Rubrobacter sp nov SCSIO 52090 isolated from a deep-sea sediment in the South China Sea.</title>
        <authorList>
            <person name="Chen R.W."/>
        </authorList>
    </citation>
    <scope>NUCLEOTIDE SEQUENCE [LARGE SCALE GENOMIC DNA]</scope>
    <source>
        <strain evidence="1 2">SCSIO 52909</strain>
        <plasmid evidence="1 2">unnamed1</plasmid>
    </source>
</reference>
<dbReference type="Proteomes" id="UP000501452">
    <property type="component" value="Plasmid unnamed1"/>
</dbReference>
<evidence type="ECO:0000313" key="2">
    <source>
        <dbReference type="Proteomes" id="UP000501452"/>
    </source>
</evidence>
<dbReference type="KEGG" id="rub:GBA63_22010"/>
<proteinExistence type="predicted"/>
<dbReference type="AlphaFoldDB" id="A0A6G8QG05"/>
<evidence type="ECO:0000313" key="1">
    <source>
        <dbReference type="EMBL" id="QIN85388.1"/>
    </source>
</evidence>
<evidence type="ECO:0008006" key="3">
    <source>
        <dbReference type="Google" id="ProtNLM"/>
    </source>
</evidence>
<dbReference type="EMBL" id="CP045120">
    <property type="protein sequence ID" value="QIN85388.1"/>
    <property type="molecule type" value="Genomic_DNA"/>
</dbReference>
<accession>A0A6G8QG05</accession>
<dbReference type="RefSeq" id="WP_166180645.1">
    <property type="nucleotide sequence ID" value="NZ_CP045120.1"/>
</dbReference>
<sequence>MTPRVVPAEARFGARRRGRPYWLIVSHERGFLEVLALELADGERAVPVFSFGEEAELFLALGGLGAAEGAETGDRWLVRETAPGELASLLLGPLSDAGRVALDPLPGRLGGKAFLGLVSADREDFLASFLAVGGRRPSW</sequence>
<geneLocation type="plasmid" evidence="1 2">
    <name>unnamed1</name>
</geneLocation>
<organism evidence="1 2">
    <name type="scientific">Rubrobacter tropicus</name>
    <dbReference type="NCBI Taxonomy" id="2653851"/>
    <lineage>
        <taxon>Bacteria</taxon>
        <taxon>Bacillati</taxon>
        <taxon>Actinomycetota</taxon>
        <taxon>Rubrobacteria</taxon>
        <taxon>Rubrobacterales</taxon>
        <taxon>Rubrobacteraceae</taxon>
        <taxon>Rubrobacter</taxon>
    </lineage>
</organism>
<keyword evidence="2" id="KW-1185">Reference proteome</keyword>
<keyword evidence="1" id="KW-0614">Plasmid</keyword>
<gene>
    <name evidence="1" type="ORF">GBA63_22010</name>
</gene>